<keyword evidence="2" id="KW-1185">Reference proteome</keyword>
<dbReference type="EMBL" id="CP133613">
    <property type="protein sequence ID" value="WMV15656.1"/>
    <property type="molecule type" value="Genomic_DNA"/>
</dbReference>
<evidence type="ECO:0000313" key="2">
    <source>
        <dbReference type="Proteomes" id="UP001234989"/>
    </source>
</evidence>
<organism evidence="1 2">
    <name type="scientific">Solanum verrucosum</name>
    <dbReference type="NCBI Taxonomy" id="315347"/>
    <lineage>
        <taxon>Eukaryota</taxon>
        <taxon>Viridiplantae</taxon>
        <taxon>Streptophyta</taxon>
        <taxon>Embryophyta</taxon>
        <taxon>Tracheophyta</taxon>
        <taxon>Spermatophyta</taxon>
        <taxon>Magnoliopsida</taxon>
        <taxon>eudicotyledons</taxon>
        <taxon>Gunneridae</taxon>
        <taxon>Pentapetalae</taxon>
        <taxon>asterids</taxon>
        <taxon>lamiids</taxon>
        <taxon>Solanales</taxon>
        <taxon>Solanaceae</taxon>
        <taxon>Solanoideae</taxon>
        <taxon>Solaneae</taxon>
        <taxon>Solanum</taxon>
    </lineage>
</organism>
<evidence type="ECO:0000313" key="1">
    <source>
        <dbReference type="EMBL" id="WMV15656.1"/>
    </source>
</evidence>
<accession>A0AAF0Q802</accession>
<protein>
    <recommendedName>
        <fullName evidence="3">Aminotransferase-like plant mobile domain-containing protein</fullName>
    </recommendedName>
</protein>
<sequence length="93" mass="11224">MITKTPNLLRFWWDNLNGYQKREVSIHMGNLSSIMKLQVWPEFIEVITRFWDSERMVFRFGDGEITPTIEEIQDCLETIGMYKKKKKHPDHHI</sequence>
<proteinExistence type="predicted"/>
<evidence type="ECO:0008006" key="3">
    <source>
        <dbReference type="Google" id="ProtNLM"/>
    </source>
</evidence>
<gene>
    <name evidence="1" type="ORF">MTR67_009041</name>
</gene>
<name>A0AAF0Q802_SOLVR</name>
<dbReference type="Proteomes" id="UP001234989">
    <property type="component" value="Chromosome 2"/>
</dbReference>
<reference evidence="1" key="1">
    <citation type="submission" date="2023-08" db="EMBL/GenBank/DDBJ databases">
        <title>A de novo genome assembly of Solanum verrucosum Schlechtendal, a Mexican diploid species geographically isolated from the other diploid A-genome species in potato relatives.</title>
        <authorList>
            <person name="Hosaka K."/>
        </authorList>
    </citation>
    <scope>NUCLEOTIDE SEQUENCE</scope>
    <source>
        <tissue evidence="1">Young leaves</tissue>
    </source>
</reference>
<dbReference type="AlphaFoldDB" id="A0AAF0Q802"/>